<feature type="transmembrane region" description="Helical" evidence="8">
    <location>
        <begin position="7"/>
        <end position="32"/>
    </location>
</feature>
<evidence type="ECO:0000256" key="6">
    <source>
        <dbReference type="ARBA" id="ARBA00022989"/>
    </source>
</evidence>
<evidence type="ECO:0000256" key="8">
    <source>
        <dbReference type="SAM" id="Phobius"/>
    </source>
</evidence>
<evidence type="ECO:0000313" key="11">
    <source>
        <dbReference type="Proteomes" id="UP000177300"/>
    </source>
</evidence>
<comment type="subcellular location">
    <subcellularLocation>
        <location evidence="1">Cell membrane</location>
        <topology evidence="1">Multi-pass membrane protein</topology>
    </subcellularLocation>
</comment>
<dbReference type="EMBL" id="MFBY01000038">
    <property type="protein sequence ID" value="OGE13284.1"/>
    <property type="molecule type" value="Genomic_DNA"/>
</dbReference>
<organism evidence="10 11">
    <name type="scientific">Candidatus Curtissbacteria bacterium RIFCSPLOWO2_12_FULL_38_9</name>
    <dbReference type="NCBI Taxonomy" id="1797735"/>
    <lineage>
        <taxon>Bacteria</taxon>
        <taxon>Candidatus Curtissiibacteriota</taxon>
    </lineage>
</organism>
<keyword evidence="6 8" id="KW-1133">Transmembrane helix</keyword>
<feature type="transmembrane region" description="Helical" evidence="8">
    <location>
        <begin position="208"/>
        <end position="226"/>
    </location>
</feature>
<keyword evidence="7 8" id="KW-0472">Membrane</keyword>
<reference evidence="10 11" key="1">
    <citation type="journal article" date="2016" name="Nat. Commun.">
        <title>Thousands of microbial genomes shed light on interconnected biogeochemical processes in an aquifer system.</title>
        <authorList>
            <person name="Anantharaman K."/>
            <person name="Brown C.T."/>
            <person name="Hug L.A."/>
            <person name="Sharon I."/>
            <person name="Castelle C.J."/>
            <person name="Probst A.J."/>
            <person name="Thomas B.C."/>
            <person name="Singh A."/>
            <person name="Wilkins M.J."/>
            <person name="Karaoz U."/>
            <person name="Brodie E.L."/>
            <person name="Williams K.H."/>
            <person name="Hubbard S.S."/>
            <person name="Banfield J.F."/>
        </authorList>
    </citation>
    <scope>NUCLEOTIDE SEQUENCE [LARGE SCALE GENOMIC DNA]</scope>
</reference>
<feature type="domain" description="Glycosyltransferase RgtA/B/C/D-like" evidence="9">
    <location>
        <begin position="62"/>
        <end position="221"/>
    </location>
</feature>
<gene>
    <name evidence="10" type="ORF">A3G14_05380</name>
</gene>
<dbReference type="GO" id="GO:0005886">
    <property type="term" value="C:plasma membrane"/>
    <property type="evidence" value="ECO:0007669"/>
    <property type="project" value="UniProtKB-SubCell"/>
</dbReference>
<comment type="caution">
    <text evidence="10">The sequence shown here is derived from an EMBL/GenBank/DDBJ whole genome shotgun (WGS) entry which is preliminary data.</text>
</comment>
<evidence type="ECO:0000259" key="9">
    <source>
        <dbReference type="Pfam" id="PF13231"/>
    </source>
</evidence>
<evidence type="ECO:0000256" key="5">
    <source>
        <dbReference type="ARBA" id="ARBA00022692"/>
    </source>
</evidence>
<accession>A0A1F5IA85</accession>
<protein>
    <recommendedName>
        <fullName evidence="9">Glycosyltransferase RgtA/B/C/D-like domain-containing protein</fullName>
    </recommendedName>
</protein>
<feature type="transmembrane region" description="Helical" evidence="8">
    <location>
        <begin position="321"/>
        <end position="342"/>
    </location>
</feature>
<evidence type="ECO:0000313" key="10">
    <source>
        <dbReference type="EMBL" id="OGE13284.1"/>
    </source>
</evidence>
<dbReference type="AlphaFoldDB" id="A0A1F5IA85"/>
<dbReference type="PANTHER" id="PTHR33908:SF11">
    <property type="entry name" value="MEMBRANE PROTEIN"/>
    <property type="match status" value="1"/>
</dbReference>
<evidence type="ECO:0000256" key="1">
    <source>
        <dbReference type="ARBA" id="ARBA00004651"/>
    </source>
</evidence>
<dbReference type="InterPro" id="IPR038731">
    <property type="entry name" value="RgtA/B/C-like"/>
</dbReference>
<keyword evidence="2" id="KW-1003">Cell membrane</keyword>
<feature type="transmembrane region" description="Helical" evidence="8">
    <location>
        <begin position="298"/>
        <end position="315"/>
    </location>
</feature>
<feature type="transmembrane region" description="Helical" evidence="8">
    <location>
        <begin position="80"/>
        <end position="101"/>
    </location>
</feature>
<name>A0A1F5IA85_9BACT</name>
<feature type="transmembrane region" description="Helical" evidence="8">
    <location>
        <begin position="267"/>
        <end position="291"/>
    </location>
</feature>
<feature type="transmembrane region" description="Helical" evidence="8">
    <location>
        <begin position="354"/>
        <end position="372"/>
    </location>
</feature>
<proteinExistence type="predicted"/>
<keyword evidence="3" id="KW-0328">Glycosyltransferase</keyword>
<feature type="transmembrane region" description="Helical" evidence="8">
    <location>
        <begin position="122"/>
        <end position="151"/>
    </location>
</feature>
<evidence type="ECO:0000256" key="4">
    <source>
        <dbReference type="ARBA" id="ARBA00022679"/>
    </source>
</evidence>
<feature type="transmembrane region" description="Helical" evidence="8">
    <location>
        <begin position="171"/>
        <end position="196"/>
    </location>
</feature>
<dbReference type="GO" id="GO:0016763">
    <property type="term" value="F:pentosyltransferase activity"/>
    <property type="evidence" value="ECO:0007669"/>
    <property type="project" value="TreeGrafter"/>
</dbReference>
<dbReference type="Proteomes" id="UP000177300">
    <property type="component" value="Unassembled WGS sequence"/>
</dbReference>
<keyword evidence="4" id="KW-0808">Transferase</keyword>
<dbReference type="InterPro" id="IPR050297">
    <property type="entry name" value="LipidA_mod_glycosyltrf_83"/>
</dbReference>
<dbReference type="GO" id="GO:0009103">
    <property type="term" value="P:lipopolysaccharide biosynthetic process"/>
    <property type="evidence" value="ECO:0007669"/>
    <property type="project" value="UniProtKB-ARBA"/>
</dbReference>
<evidence type="ECO:0000256" key="3">
    <source>
        <dbReference type="ARBA" id="ARBA00022676"/>
    </source>
</evidence>
<dbReference type="PANTHER" id="PTHR33908">
    <property type="entry name" value="MANNOSYLTRANSFERASE YKCB-RELATED"/>
    <property type="match status" value="1"/>
</dbReference>
<sequence length="504" mass="58646">MKNKFKIDYAIIAIFLLFFATRLINLNIIPIFTDEAIYSYWAKVALNDPIHRFISLEDGKQPLFIWIAAIFQNFINDPLIAARLVSFVSGLGSLIGVYLLSLELFKNLSFTTRQKIAKISSLLYVILPFTLLYDRLALFDSLLTMLGIYAVLFTIKMAKEPRLDTAMLNGFVIGLALITKSSGNFYLYLLPVSLLLFNFKQSKAFKKIIKWVFFSLITFILSQLIYNSLRLSPLFYIIERKNYEFIRTFNEVSSDPLLFVFSNFKNMVLWLAIYTSPPLFIIFIACLFYAFFKKELRLIYLTLLIFAPFFAEVFFNKVLYARFMLFYFPYLIILIAFFTVFILEKYKKYTNISLAVFLLMLSVPAFTSYKLLTDPARANIPEGDSNQYFNDWPAGYGVAEIVELLKRESRNQTIYVGTQGTFGIFPHSLNIYLWGNDNVHILSYWPVDPENLPSEITEITENSLTYFVFNENQKEIVNPELKLIAKYQKGKSTSYMRLYEVLPK</sequence>
<keyword evidence="5 8" id="KW-0812">Transmembrane</keyword>
<dbReference type="Pfam" id="PF13231">
    <property type="entry name" value="PMT_2"/>
    <property type="match status" value="1"/>
</dbReference>
<evidence type="ECO:0000256" key="7">
    <source>
        <dbReference type="ARBA" id="ARBA00023136"/>
    </source>
</evidence>
<evidence type="ECO:0000256" key="2">
    <source>
        <dbReference type="ARBA" id="ARBA00022475"/>
    </source>
</evidence>